<comment type="caution">
    <text evidence="1">The sequence shown here is derived from an EMBL/GenBank/DDBJ whole genome shotgun (WGS) entry which is preliminary data.</text>
</comment>
<keyword evidence="2" id="KW-1185">Reference proteome</keyword>
<organism evidence="1 2">
    <name type="scientific">Neobacillus ginsengisoli</name>
    <dbReference type="NCBI Taxonomy" id="904295"/>
    <lineage>
        <taxon>Bacteria</taxon>
        <taxon>Bacillati</taxon>
        <taxon>Bacillota</taxon>
        <taxon>Bacilli</taxon>
        <taxon>Bacillales</taxon>
        <taxon>Bacillaceae</taxon>
        <taxon>Neobacillus</taxon>
    </lineage>
</organism>
<gene>
    <name evidence="1" type="ORF">J2S10_003257</name>
</gene>
<dbReference type="EMBL" id="JAUSTW010000005">
    <property type="protein sequence ID" value="MDQ0200074.1"/>
    <property type="molecule type" value="Genomic_DNA"/>
</dbReference>
<evidence type="ECO:0000313" key="2">
    <source>
        <dbReference type="Proteomes" id="UP001224122"/>
    </source>
</evidence>
<evidence type="ECO:0000313" key="1">
    <source>
        <dbReference type="EMBL" id="MDQ0200074.1"/>
    </source>
</evidence>
<evidence type="ECO:0008006" key="3">
    <source>
        <dbReference type="Google" id="ProtNLM"/>
    </source>
</evidence>
<reference evidence="1 2" key="1">
    <citation type="submission" date="2023-07" db="EMBL/GenBank/DDBJ databases">
        <title>Genomic Encyclopedia of Type Strains, Phase IV (KMG-IV): sequencing the most valuable type-strain genomes for metagenomic binning, comparative biology and taxonomic classification.</title>
        <authorList>
            <person name="Goeker M."/>
        </authorList>
    </citation>
    <scope>NUCLEOTIDE SEQUENCE [LARGE SCALE GENOMIC DNA]</scope>
    <source>
        <strain evidence="1 2">DSM 27594</strain>
    </source>
</reference>
<dbReference type="Proteomes" id="UP001224122">
    <property type="component" value="Unassembled WGS sequence"/>
</dbReference>
<proteinExistence type="predicted"/>
<protein>
    <recommendedName>
        <fullName evidence="3">Transposase</fullName>
    </recommendedName>
</protein>
<accession>A0ABT9XWX4</accession>
<name>A0ABT9XWX4_9BACI</name>
<sequence>MFRVKAQFMIVMKFLMEYLTSKITDKRMKKFKSLDTQAFLLWLNQYRSLEKLLTTSNFKTTTRSLHQHQTHKAVLEL</sequence>